<evidence type="ECO:0000256" key="3">
    <source>
        <dbReference type="ARBA" id="ARBA00023015"/>
    </source>
</evidence>
<dbReference type="GO" id="GO:0006351">
    <property type="term" value="P:DNA-templated transcription"/>
    <property type="evidence" value="ECO:0007669"/>
    <property type="project" value="InterPro"/>
</dbReference>
<proteinExistence type="predicted"/>
<evidence type="ECO:0000256" key="5">
    <source>
        <dbReference type="ARBA" id="ARBA00023242"/>
    </source>
</evidence>
<dbReference type="Proteomes" id="UP000045706">
    <property type="component" value="Unassembled WGS sequence"/>
</dbReference>
<keyword evidence="4" id="KW-0804">Transcription</keyword>
<name>A0A0G4KL72_VERLO</name>
<evidence type="ECO:0000313" key="8">
    <source>
        <dbReference type="EMBL" id="CRK09381.1"/>
    </source>
</evidence>
<gene>
    <name evidence="8" type="ORF">BN1723_009066</name>
</gene>
<evidence type="ECO:0000256" key="2">
    <source>
        <dbReference type="ARBA" id="ARBA00022723"/>
    </source>
</evidence>
<dbReference type="Pfam" id="PF04082">
    <property type="entry name" value="Fungal_trans"/>
    <property type="match status" value="1"/>
</dbReference>
<keyword evidence="3" id="KW-0805">Transcription regulation</keyword>
<dbReference type="GO" id="GO:0000981">
    <property type="term" value="F:DNA-binding transcription factor activity, RNA polymerase II-specific"/>
    <property type="evidence" value="ECO:0007669"/>
    <property type="project" value="InterPro"/>
</dbReference>
<dbReference type="GO" id="GO:0008270">
    <property type="term" value="F:zinc ion binding"/>
    <property type="evidence" value="ECO:0007669"/>
    <property type="project" value="InterPro"/>
</dbReference>
<dbReference type="InterPro" id="IPR050815">
    <property type="entry name" value="TF_fung"/>
</dbReference>
<evidence type="ECO:0000259" key="7">
    <source>
        <dbReference type="SMART" id="SM00906"/>
    </source>
</evidence>
<dbReference type="AlphaFoldDB" id="A0A0G4KL72"/>
<keyword evidence="2" id="KW-0479">Metal-binding</keyword>
<dbReference type="CDD" id="cd12148">
    <property type="entry name" value="fungal_TF_MHR"/>
    <property type="match status" value="1"/>
</dbReference>
<evidence type="ECO:0000256" key="6">
    <source>
        <dbReference type="SAM" id="MobiDB-lite"/>
    </source>
</evidence>
<reference evidence="9" key="1">
    <citation type="submission" date="2015-05" db="EMBL/GenBank/DDBJ databases">
        <authorList>
            <person name="Fogelqvist Johan"/>
        </authorList>
    </citation>
    <scope>NUCLEOTIDE SEQUENCE [LARGE SCALE GENOMIC DNA]</scope>
</reference>
<protein>
    <recommendedName>
        <fullName evidence="7">Xylanolytic transcriptional activator regulatory domain-containing protein</fullName>
    </recommendedName>
</protein>
<dbReference type="EMBL" id="CVQI01001447">
    <property type="protein sequence ID" value="CRK09381.1"/>
    <property type="molecule type" value="Genomic_DNA"/>
</dbReference>
<keyword evidence="5" id="KW-0539">Nucleus</keyword>
<evidence type="ECO:0000256" key="1">
    <source>
        <dbReference type="ARBA" id="ARBA00004123"/>
    </source>
</evidence>
<dbReference type="PANTHER" id="PTHR47338:SF4">
    <property type="entry name" value="ZN(II)2CYS6 TRANSCRIPTION FACTOR (EUROFUNG)"/>
    <property type="match status" value="1"/>
</dbReference>
<comment type="subcellular location">
    <subcellularLocation>
        <location evidence="1">Nucleus</location>
    </subcellularLocation>
</comment>
<feature type="compositionally biased region" description="Low complexity" evidence="6">
    <location>
        <begin position="7"/>
        <end position="20"/>
    </location>
</feature>
<organism evidence="8 9">
    <name type="scientific">Verticillium longisporum</name>
    <name type="common">Verticillium dahliae var. longisporum</name>
    <dbReference type="NCBI Taxonomy" id="100787"/>
    <lineage>
        <taxon>Eukaryota</taxon>
        <taxon>Fungi</taxon>
        <taxon>Dikarya</taxon>
        <taxon>Ascomycota</taxon>
        <taxon>Pezizomycotina</taxon>
        <taxon>Sordariomycetes</taxon>
        <taxon>Hypocreomycetidae</taxon>
        <taxon>Glomerellales</taxon>
        <taxon>Plectosphaerellaceae</taxon>
        <taxon>Verticillium</taxon>
    </lineage>
</organism>
<sequence>MANSSRSESPGSVAGAAPGPAYRPIRRINQACIACRSLGAQVVTHAGAVDDYRNRANILLPAPLERGHRRAYQTIHRRRFPRHRNVLLSVLESALDGIAQQLGHLTELTRQICASGGGGFSVAGGPIMTAGAMSERSLDHPSPGSEVTRTIAARQAEYGSYNDPFHPQHWTVKMKHLIPDNVMRAVFRNYFQYAHNQPYSFFHESKFWEKLDGGSWPDHLLLAVLAHAVRFSEDQFFRGRTKQMAQLFANMAWKAIVNLYFHERGDADLATVQTITLLSIYDFTAGHDRHDSAWVKIGLAVRVAQDLRLMMDDQTTLDNAEKEERRRVFWSVYILDRLASCARARPPAVLEASCHLSLPCEEHLWRAGFSSNGYKLEDVAQNRLLVGQHPGHPALVVAMTSILGRCTQCMMQNVSVRPRQSPWDGSSDYATISSELLTCEGYFEQPIEEALALYCTGSESDIDAALAGPLVFSHVLFMLSHCILSQPFLLCERVRSSLGKPPSTFLSRALDNGYEYAKRITHLIRDAKLAGYAAHGSFYGYCTLMASTIHAIGLFSARETVREESAACLSICREILDDLSPYWESCQSMVHALKKLSKRAHRYARLNNPASLAEPLRQADCDLMWSILDYSTCSSAPDGFWSAETRPPSPTSWAPSAADVHAMQQEGLGHFFPAVTDPVLDGEPSREGMQQDTLLMLDLLG</sequence>
<feature type="domain" description="Xylanolytic transcriptional activator regulatory" evidence="7">
    <location>
        <begin position="293"/>
        <end position="365"/>
    </location>
</feature>
<accession>A0A0G4KL72</accession>
<dbReference type="SMART" id="SM00906">
    <property type="entry name" value="Fungal_trans"/>
    <property type="match status" value="1"/>
</dbReference>
<dbReference type="InterPro" id="IPR007219">
    <property type="entry name" value="XnlR_reg_dom"/>
</dbReference>
<feature type="region of interest" description="Disordered" evidence="6">
    <location>
        <begin position="1"/>
        <end position="20"/>
    </location>
</feature>
<evidence type="ECO:0000313" key="9">
    <source>
        <dbReference type="Proteomes" id="UP000045706"/>
    </source>
</evidence>
<dbReference type="PANTHER" id="PTHR47338">
    <property type="entry name" value="ZN(II)2CYS6 TRANSCRIPTION FACTOR (EUROFUNG)-RELATED"/>
    <property type="match status" value="1"/>
</dbReference>
<dbReference type="GO" id="GO:0003677">
    <property type="term" value="F:DNA binding"/>
    <property type="evidence" value="ECO:0007669"/>
    <property type="project" value="InterPro"/>
</dbReference>
<evidence type="ECO:0000256" key="4">
    <source>
        <dbReference type="ARBA" id="ARBA00023163"/>
    </source>
</evidence>
<dbReference type="GO" id="GO:0005634">
    <property type="term" value="C:nucleus"/>
    <property type="evidence" value="ECO:0007669"/>
    <property type="project" value="UniProtKB-SubCell"/>
</dbReference>